<evidence type="ECO:0000256" key="1">
    <source>
        <dbReference type="SAM" id="MobiDB-lite"/>
    </source>
</evidence>
<dbReference type="EMBL" id="MN740079">
    <property type="protein sequence ID" value="QHT86993.1"/>
    <property type="molecule type" value="Genomic_DNA"/>
</dbReference>
<protein>
    <submittedName>
        <fullName evidence="2">Uncharacterized protein</fullName>
    </submittedName>
</protein>
<feature type="region of interest" description="Disordered" evidence="1">
    <location>
        <begin position="32"/>
        <end position="92"/>
    </location>
</feature>
<sequence length="104" mass="11555">MVATEWMKSVKEALKTIPKNTPNRLGAAMKKAKLTYKKGSSSSSSSNAVMKKTYRHRKSHKGRKGRKGSRKHHSRRRGHRGGSQVALSPSNYVGLQLDATNYST</sequence>
<name>A0A6C0I4C1_9ZZZZ</name>
<evidence type="ECO:0000313" key="2">
    <source>
        <dbReference type="EMBL" id="QHT86993.1"/>
    </source>
</evidence>
<organism evidence="2">
    <name type="scientific">viral metagenome</name>
    <dbReference type="NCBI Taxonomy" id="1070528"/>
    <lineage>
        <taxon>unclassified sequences</taxon>
        <taxon>metagenomes</taxon>
        <taxon>organismal metagenomes</taxon>
    </lineage>
</organism>
<accession>A0A6C0I4C1</accession>
<proteinExistence type="predicted"/>
<feature type="compositionally biased region" description="Basic residues" evidence="1">
    <location>
        <begin position="52"/>
        <end position="80"/>
    </location>
</feature>
<dbReference type="AlphaFoldDB" id="A0A6C0I4C1"/>
<reference evidence="2" key="1">
    <citation type="journal article" date="2020" name="Nature">
        <title>Giant virus diversity and host interactions through global metagenomics.</title>
        <authorList>
            <person name="Schulz F."/>
            <person name="Roux S."/>
            <person name="Paez-Espino D."/>
            <person name="Jungbluth S."/>
            <person name="Walsh D.A."/>
            <person name="Denef V.J."/>
            <person name="McMahon K.D."/>
            <person name="Konstantinidis K.T."/>
            <person name="Eloe-Fadrosh E.A."/>
            <person name="Kyrpides N.C."/>
            <person name="Woyke T."/>
        </authorList>
    </citation>
    <scope>NUCLEOTIDE SEQUENCE</scope>
    <source>
        <strain evidence="2">GVMAG-M-3300023184-18</strain>
    </source>
</reference>